<dbReference type="Gene3D" id="3.80.10.10">
    <property type="entry name" value="Ribonuclease Inhibitor"/>
    <property type="match status" value="1"/>
</dbReference>
<name>A0A409WP49_9AGAR</name>
<dbReference type="SUPFAM" id="SSF52047">
    <property type="entry name" value="RNI-like"/>
    <property type="match status" value="1"/>
</dbReference>
<gene>
    <name evidence="1" type="ORF">CVT26_012013</name>
</gene>
<dbReference type="CDD" id="cd09917">
    <property type="entry name" value="F-box_SF"/>
    <property type="match status" value="1"/>
</dbReference>
<evidence type="ECO:0000313" key="1">
    <source>
        <dbReference type="EMBL" id="PPQ80270.1"/>
    </source>
</evidence>
<dbReference type="OrthoDB" id="2745898at2759"/>
<reference evidence="1 2" key="1">
    <citation type="journal article" date="2018" name="Evol. Lett.">
        <title>Horizontal gene cluster transfer increased hallucinogenic mushroom diversity.</title>
        <authorList>
            <person name="Reynolds H.T."/>
            <person name="Vijayakumar V."/>
            <person name="Gluck-Thaler E."/>
            <person name="Korotkin H.B."/>
            <person name="Matheny P.B."/>
            <person name="Slot J.C."/>
        </authorList>
    </citation>
    <scope>NUCLEOTIDE SEQUENCE [LARGE SCALE GENOMIC DNA]</scope>
    <source>
        <strain evidence="1 2">SRW20</strain>
    </source>
</reference>
<keyword evidence="2" id="KW-1185">Reference proteome</keyword>
<dbReference type="EMBL" id="NHYE01004961">
    <property type="protein sequence ID" value="PPQ80270.1"/>
    <property type="molecule type" value="Genomic_DNA"/>
</dbReference>
<proteinExistence type="predicted"/>
<accession>A0A409WP49</accession>
<dbReference type="SUPFAM" id="SSF81383">
    <property type="entry name" value="F-box domain"/>
    <property type="match status" value="1"/>
</dbReference>
<evidence type="ECO:0000313" key="2">
    <source>
        <dbReference type="Proteomes" id="UP000284706"/>
    </source>
</evidence>
<protein>
    <recommendedName>
        <fullName evidence="3">F-box domain-containing protein</fullName>
    </recommendedName>
</protein>
<comment type="caution">
    <text evidence="1">The sequence shown here is derived from an EMBL/GenBank/DDBJ whole genome shotgun (WGS) entry which is preliminary data.</text>
</comment>
<dbReference type="AlphaFoldDB" id="A0A409WP49"/>
<dbReference type="STRING" id="231916.A0A409WP49"/>
<organism evidence="1 2">
    <name type="scientific">Gymnopilus dilepis</name>
    <dbReference type="NCBI Taxonomy" id="231916"/>
    <lineage>
        <taxon>Eukaryota</taxon>
        <taxon>Fungi</taxon>
        <taxon>Dikarya</taxon>
        <taxon>Basidiomycota</taxon>
        <taxon>Agaricomycotina</taxon>
        <taxon>Agaricomycetes</taxon>
        <taxon>Agaricomycetidae</taxon>
        <taxon>Agaricales</taxon>
        <taxon>Agaricineae</taxon>
        <taxon>Hymenogastraceae</taxon>
        <taxon>Gymnopilus</taxon>
    </lineage>
</organism>
<dbReference type="InParanoid" id="A0A409WP49"/>
<dbReference type="Proteomes" id="UP000284706">
    <property type="component" value="Unassembled WGS sequence"/>
</dbReference>
<evidence type="ECO:0008006" key="3">
    <source>
        <dbReference type="Google" id="ProtNLM"/>
    </source>
</evidence>
<sequence length="451" mass="51090">MTSTYPKLLLWVPDFASRLYNIIKLISTGLCRAIKNSEILAESPYPFTMPVFSQPVSLPLDILETILGVLAVENDAVTLRSCSLVSHIFHSLCRKHIFSKIELDSKVQRSGTSEVQKFKRLLDHDLSIAHHVRSLEYTNRCDGKAAPPVLKHFRRVTSFTLRFLGGTQEWKTMPLSFKKSLASFMLYNKLDNLVLFSIHGVPAGIFTCMPHLSTLTLYDVTLTDSPLQGKFFRAKRSPSLVSLFIKDSKVGSLFRHAHSNGPEVEPILDLTRLEKLAFGADDPHAMNVIKRMLKLPETLRCLALSGSDPDINLEGALSSDLNTLSLRTLKTLDLRPMLETQEEDPYLGLAQELEKFAGKNNLEEIILRIGIETDHRCTTEVSRWNRLDQVLSHKGGFPSLRSVDIKVTVYHFCRDLAEFQMLLEEIGRSCFPSMREDENIHFNYEVAIEDV</sequence>
<dbReference type="InterPro" id="IPR032675">
    <property type="entry name" value="LRR_dom_sf"/>
</dbReference>
<dbReference type="InterPro" id="IPR036047">
    <property type="entry name" value="F-box-like_dom_sf"/>
</dbReference>